<name>A0A4R4GSJ5_9BACT</name>
<dbReference type="EMBL" id="VVZV01000135">
    <property type="protein sequence ID" value="KAA5309604.1"/>
    <property type="molecule type" value="Genomic_DNA"/>
</dbReference>
<sequence>MRIETKFTPGQKVWGIYNNKVQEFLVETVEATSNFNYDTNGPYTPFCKYKLRIGESAGYRLEVYESDLEKNYAPSKEELLKSL</sequence>
<evidence type="ECO:0000313" key="1">
    <source>
        <dbReference type="EMBL" id="KAA5309604.1"/>
    </source>
</evidence>
<dbReference type="AlphaFoldDB" id="A0A4R4GSJ5"/>
<reference evidence="1 2" key="1">
    <citation type="journal article" date="2019" name="Nat. Med.">
        <title>A library of human gut bacterial isolates paired with longitudinal multiomics data enables mechanistic microbiome research.</title>
        <authorList>
            <person name="Poyet M."/>
            <person name="Groussin M."/>
            <person name="Gibbons S.M."/>
            <person name="Avila-Pacheco J."/>
            <person name="Jiang X."/>
            <person name="Kearney S.M."/>
            <person name="Perrotta A.R."/>
            <person name="Berdy B."/>
            <person name="Zhao S."/>
            <person name="Lieberman T.D."/>
            <person name="Swanson P.K."/>
            <person name="Smith M."/>
            <person name="Roesemann S."/>
            <person name="Alexander J.E."/>
            <person name="Rich S.A."/>
            <person name="Livny J."/>
            <person name="Vlamakis H."/>
            <person name="Clish C."/>
            <person name="Bullock K."/>
            <person name="Deik A."/>
            <person name="Scott J."/>
            <person name="Pierce K.A."/>
            <person name="Xavier R.J."/>
            <person name="Alm E.J."/>
        </authorList>
    </citation>
    <scope>NUCLEOTIDE SEQUENCE [LARGE SCALE GENOMIC DNA]</scope>
    <source>
        <strain evidence="1 2">BIOML-A25</strain>
    </source>
</reference>
<gene>
    <name evidence="1" type="ORF">F2Z07_24675</name>
</gene>
<protein>
    <submittedName>
        <fullName evidence="1">Uncharacterized protein</fullName>
    </submittedName>
</protein>
<evidence type="ECO:0000313" key="2">
    <source>
        <dbReference type="Proteomes" id="UP000481700"/>
    </source>
</evidence>
<proteinExistence type="predicted"/>
<organism evidence="1 2">
    <name type="scientific">Phocaeicola dorei</name>
    <dbReference type="NCBI Taxonomy" id="357276"/>
    <lineage>
        <taxon>Bacteria</taxon>
        <taxon>Pseudomonadati</taxon>
        <taxon>Bacteroidota</taxon>
        <taxon>Bacteroidia</taxon>
        <taxon>Bacteroidales</taxon>
        <taxon>Bacteroidaceae</taxon>
        <taxon>Phocaeicola</taxon>
    </lineage>
</organism>
<dbReference type="Proteomes" id="UP000481700">
    <property type="component" value="Unassembled WGS sequence"/>
</dbReference>
<comment type="caution">
    <text evidence="1">The sequence shown here is derived from an EMBL/GenBank/DDBJ whole genome shotgun (WGS) entry which is preliminary data.</text>
</comment>
<dbReference type="RefSeq" id="WP_130041060.1">
    <property type="nucleotide sequence ID" value="NZ_VVZV01000135.1"/>
</dbReference>
<accession>A0A4R4GSJ5</accession>